<dbReference type="RefSeq" id="WP_341980634.1">
    <property type="nucleotide sequence ID" value="NZ_JBBYAF010000005.1"/>
</dbReference>
<evidence type="ECO:0000313" key="3">
    <source>
        <dbReference type="Proteomes" id="UP001389717"/>
    </source>
</evidence>
<comment type="caution">
    <text evidence="2">The sequence shown here is derived from an EMBL/GenBank/DDBJ whole genome shotgun (WGS) entry which is preliminary data.</text>
</comment>
<keyword evidence="1" id="KW-0732">Signal</keyword>
<dbReference type="Proteomes" id="UP001389717">
    <property type="component" value="Unassembled WGS sequence"/>
</dbReference>
<protein>
    <submittedName>
        <fullName evidence="2">Uncharacterized protein</fullName>
    </submittedName>
</protein>
<keyword evidence="3" id="KW-1185">Reference proteome</keyword>
<feature type="chain" id="PRO_5046709883" evidence="1">
    <location>
        <begin position="23"/>
        <end position="134"/>
    </location>
</feature>
<feature type="signal peptide" evidence="1">
    <location>
        <begin position="1"/>
        <end position="22"/>
    </location>
</feature>
<evidence type="ECO:0000313" key="2">
    <source>
        <dbReference type="EMBL" id="MEL3971408.1"/>
    </source>
</evidence>
<organism evidence="2 3">
    <name type="scientific">Rossellomorea oryzaecorticis</name>
    <dbReference type="NCBI Taxonomy" id="1396505"/>
    <lineage>
        <taxon>Bacteria</taxon>
        <taxon>Bacillati</taxon>
        <taxon>Bacillota</taxon>
        <taxon>Bacilli</taxon>
        <taxon>Bacillales</taxon>
        <taxon>Bacillaceae</taxon>
        <taxon>Rossellomorea</taxon>
    </lineage>
</organism>
<evidence type="ECO:0000256" key="1">
    <source>
        <dbReference type="SAM" id="SignalP"/>
    </source>
</evidence>
<sequence>MKKILLLAAIFFMLTSQYRAYAYATYRWEVDFTNIPEGRQTITMKNTGSKVHAVKADVIGYEANGTEIQLNSYMVRKNVKDNESLSFEDVPNTPVLVVKITWRDELMKMKSSRLASGEKKTFVVEKRGSKIKIK</sequence>
<accession>A0ABU9K6U3</accession>
<dbReference type="EMBL" id="JBBYAF010000005">
    <property type="protein sequence ID" value="MEL3971408.1"/>
    <property type="molecule type" value="Genomic_DNA"/>
</dbReference>
<name>A0ABU9K6U3_9BACI</name>
<reference evidence="2 3" key="1">
    <citation type="submission" date="2024-04" db="EMBL/GenBank/DDBJ databases">
        <title>Bacillus oryzaecorticis sp. nov., a moderately halophilic bacterium isolated from rice husks.</title>
        <authorList>
            <person name="Zhu H.-S."/>
        </authorList>
    </citation>
    <scope>NUCLEOTIDE SEQUENCE [LARGE SCALE GENOMIC DNA]</scope>
    <source>
        <strain evidence="2 3">ZC255</strain>
    </source>
</reference>
<gene>
    <name evidence="2" type="ORF">AAEO50_03870</name>
</gene>
<proteinExistence type="predicted"/>